<feature type="domain" description="Ketoreductase" evidence="4">
    <location>
        <begin position="6"/>
        <end position="199"/>
    </location>
</feature>
<dbReference type="Pfam" id="PF00106">
    <property type="entry name" value="adh_short"/>
    <property type="match status" value="1"/>
</dbReference>
<dbReference type="FunFam" id="3.40.50.720:FF:000047">
    <property type="entry name" value="NADP-dependent L-serine/L-allo-threonine dehydrogenase"/>
    <property type="match status" value="1"/>
</dbReference>
<accession>A0A8H3ZJR9</accession>
<dbReference type="SUPFAM" id="SSF51735">
    <property type="entry name" value="NAD(P)-binding Rossmann-fold domains"/>
    <property type="match status" value="1"/>
</dbReference>
<organism evidence="5 6">
    <name type="scientific">Colletotrichum asianum</name>
    <dbReference type="NCBI Taxonomy" id="702518"/>
    <lineage>
        <taxon>Eukaryota</taxon>
        <taxon>Fungi</taxon>
        <taxon>Dikarya</taxon>
        <taxon>Ascomycota</taxon>
        <taxon>Pezizomycotina</taxon>
        <taxon>Sordariomycetes</taxon>
        <taxon>Hypocreomycetidae</taxon>
        <taxon>Glomerellales</taxon>
        <taxon>Glomerellaceae</taxon>
        <taxon>Colletotrichum</taxon>
        <taxon>Colletotrichum gloeosporioides species complex</taxon>
    </lineage>
</organism>
<dbReference type="Proteomes" id="UP000434172">
    <property type="component" value="Unassembled WGS sequence"/>
</dbReference>
<comment type="similarity">
    <text evidence="1 3">Belongs to the short-chain dehydrogenases/reductases (SDR) family.</text>
</comment>
<protein>
    <submittedName>
        <fullName evidence="5">Short chain dehydrogenase</fullName>
    </submittedName>
</protein>
<evidence type="ECO:0000313" key="6">
    <source>
        <dbReference type="Proteomes" id="UP000434172"/>
    </source>
</evidence>
<keyword evidence="6" id="KW-1185">Reference proteome</keyword>
<dbReference type="InterPro" id="IPR002347">
    <property type="entry name" value="SDR_fam"/>
</dbReference>
<dbReference type="PANTHER" id="PTHR42901">
    <property type="entry name" value="ALCOHOL DEHYDROGENASE"/>
    <property type="match status" value="1"/>
</dbReference>
<evidence type="ECO:0000256" key="2">
    <source>
        <dbReference type="ARBA" id="ARBA00023002"/>
    </source>
</evidence>
<evidence type="ECO:0000259" key="4">
    <source>
        <dbReference type="SMART" id="SM00822"/>
    </source>
</evidence>
<reference evidence="5 6" key="1">
    <citation type="submission" date="2019-12" db="EMBL/GenBank/DDBJ databases">
        <title>A genome sequence resource for the geographically widespread anthracnose pathogen Colletotrichum asianum.</title>
        <authorList>
            <person name="Meng Y."/>
        </authorList>
    </citation>
    <scope>NUCLEOTIDE SEQUENCE [LARGE SCALE GENOMIC DNA]</scope>
    <source>
        <strain evidence="5 6">ICMP 18580</strain>
    </source>
</reference>
<keyword evidence="2" id="KW-0560">Oxidoreductase</keyword>
<dbReference type="InterPro" id="IPR057326">
    <property type="entry name" value="KR_dom"/>
</dbReference>
<name>A0A8H3ZJR9_9PEZI</name>
<proteinExistence type="inferred from homology"/>
<dbReference type="Gene3D" id="3.40.50.720">
    <property type="entry name" value="NAD(P)-binding Rossmann-like Domain"/>
    <property type="match status" value="1"/>
</dbReference>
<dbReference type="AlphaFoldDB" id="A0A8H3ZJR9"/>
<sequence>MGIEGKNVLVTGASMGIGEAIATALAAKGANLVLLSRSERTLAKLANKLSLTHGNLKIIYRAADVGNFDSVDKAIASAVEAMGQIDILVNNAGLALGAPATFPELKIQDVMTMASTNVNGMMYVTHSVLNRSMMKEKPGKGVILNITSVTGLEVPPFPGEAVYHASKAFQEAFTNSIRNELVKTDIKVLALRPGVVTTNFHSQRVGHDKEKYDSFIEGYDPLISDDIAQAALYMLDQPPNISIKALDVVPTAQRSLNVFDKTWTDRSH</sequence>
<dbReference type="GO" id="GO:0016616">
    <property type="term" value="F:oxidoreductase activity, acting on the CH-OH group of donors, NAD or NADP as acceptor"/>
    <property type="evidence" value="ECO:0007669"/>
    <property type="project" value="UniProtKB-ARBA"/>
</dbReference>
<gene>
    <name evidence="5" type="ORF">GQ607_010455</name>
</gene>
<comment type="caution">
    <text evidence="5">The sequence shown here is derived from an EMBL/GenBank/DDBJ whole genome shotgun (WGS) entry which is preliminary data.</text>
</comment>
<evidence type="ECO:0000256" key="1">
    <source>
        <dbReference type="ARBA" id="ARBA00006484"/>
    </source>
</evidence>
<evidence type="ECO:0000256" key="3">
    <source>
        <dbReference type="RuleBase" id="RU000363"/>
    </source>
</evidence>
<evidence type="ECO:0000313" key="5">
    <source>
        <dbReference type="EMBL" id="KAF0322374.1"/>
    </source>
</evidence>
<dbReference type="PRINTS" id="PR00081">
    <property type="entry name" value="GDHRDH"/>
</dbReference>
<dbReference type="EMBL" id="WOWK01000062">
    <property type="protein sequence ID" value="KAF0322374.1"/>
    <property type="molecule type" value="Genomic_DNA"/>
</dbReference>
<dbReference type="InterPro" id="IPR036291">
    <property type="entry name" value="NAD(P)-bd_dom_sf"/>
</dbReference>
<dbReference type="SMART" id="SM00822">
    <property type="entry name" value="PKS_KR"/>
    <property type="match status" value="1"/>
</dbReference>
<dbReference type="PRINTS" id="PR00080">
    <property type="entry name" value="SDRFAMILY"/>
</dbReference>
<dbReference type="PANTHER" id="PTHR42901:SF1">
    <property type="entry name" value="ALCOHOL DEHYDROGENASE"/>
    <property type="match status" value="1"/>
</dbReference>
<dbReference type="OrthoDB" id="1933717at2759"/>